<dbReference type="Pfam" id="PF08241">
    <property type="entry name" value="Methyltransf_11"/>
    <property type="match status" value="1"/>
</dbReference>
<organism evidence="2">
    <name type="scientific">Caldilineaceae bacterium SB0664_bin_27</name>
    <dbReference type="NCBI Taxonomy" id="2605260"/>
    <lineage>
        <taxon>Bacteria</taxon>
        <taxon>Bacillati</taxon>
        <taxon>Chloroflexota</taxon>
        <taxon>Caldilineae</taxon>
        <taxon>Caldilineales</taxon>
        <taxon>Caldilineaceae</taxon>
    </lineage>
</organism>
<evidence type="ECO:0000313" key="2">
    <source>
        <dbReference type="EMBL" id="MXY95756.1"/>
    </source>
</evidence>
<gene>
    <name evidence="2" type="ORF">F4Y42_20140</name>
</gene>
<accession>A0A6B0YXH6</accession>
<sequence length="234" mass="26708">MPFTVDGVVPWGRTMDEYCEMFDLGERDLRRRILGCGDGPASFNAEMTAQGYSVVSVDPLYAFGAEVIEKRVAETYDVILEQLARNRDDFVWTYVPSLPALGRRRMWAMRTFLADFSRGIREGRYLDASLPDLPFEDNSFDLALSSHFLFLYSEEFDLDFHVRALEEMLRVAPEVRAFPLLQVGGAPSPHVEGTIDAFTAQDIQARIEEVPYEFQRGGSRMLRLRRQNGMQTDG</sequence>
<dbReference type="GO" id="GO:0008757">
    <property type="term" value="F:S-adenosylmethionine-dependent methyltransferase activity"/>
    <property type="evidence" value="ECO:0007669"/>
    <property type="project" value="InterPro"/>
</dbReference>
<dbReference type="AlphaFoldDB" id="A0A6B0YXH6"/>
<protein>
    <submittedName>
        <fullName evidence="2">Class I SAM-dependent methyltransferase</fullName>
    </submittedName>
</protein>
<dbReference type="InterPro" id="IPR029063">
    <property type="entry name" value="SAM-dependent_MTases_sf"/>
</dbReference>
<comment type="caution">
    <text evidence="2">The sequence shown here is derived from an EMBL/GenBank/DDBJ whole genome shotgun (WGS) entry which is preliminary data.</text>
</comment>
<dbReference type="InterPro" id="IPR013216">
    <property type="entry name" value="Methyltransf_11"/>
</dbReference>
<feature type="domain" description="Methyltransferase type 11" evidence="1">
    <location>
        <begin position="124"/>
        <end position="171"/>
    </location>
</feature>
<dbReference type="SUPFAM" id="SSF53335">
    <property type="entry name" value="S-adenosyl-L-methionine-dependent methyltransferases"/>
    <property type="match status" value="1"/>
</dbReference>
<evidence type="ECO:0000259" key="1">
    <source>
        <dbReference type="Pfam" id="PF08241"/>
    </source>
</evidence>
<keyword evidence="2" id="KW-0808">Transferase</keyword>
<dbReference type="GO" id="GO:0032259">
    <property type="term" value="P:methylation"/>
    <property type="evidence" value="ECO:0007669"/>
    <property type="project" value="UniProtKB-KW"/>
</dbReference>
<name>A0A6B0YXH6_9CHLR</name>
<dbReference type="Gene3D" id="3.40.50.150">
    <property type="entry name" value="Vaccinia Virus protein VP39"/>
    <property type="match status" value="1"/>
</dbReference>
<proteinExistence type="predicted"/>
<dbReference type="EMBL" id="VXRG01000169">
    <property type="protein sequence ID" value="MXY95756.1"/>
    <property type="molecule type" value="Genomic_DNA"/>
</dbReference>
<keyword evidence="2" id="KW-0489">Methyltransferase</keyword>
<reference evidence="2" key="1">
    <citation type="submission" date="2019-09" db="EMBL/GenBank/DDBJ databases">
        <title>Characterisation of the sponge microbiome using genome-centric metagenomics.</title>
        <authorList>
            <person name="Engelberts J.P."/>
            <person name="Robbins S.J."/>
            <person name="De Goeij J.M."/>
            <person name="Aranda M."/>
            <person name="Bell S.C."/>
            <person name="Webster N.S."/>
        </authorList>
    </citation>
    <scope>NUCLEOTIDE SEQUENCE</scope>
    <source>
        <strain evidence="2">SB0664_bin_27</strain>
    </source>
</reference>